<keyword evidence="2" id="KW-1185">Reference proteome</keyword>
<reference evidence="1 2" key="1">
    <citation type="journal article" date="2017" name="Genome Biol.">
        <title>New reference genome sequences of hot pepper reveal the massive evolution of plant disease-resistance genes by retroduplication.</title>
        <authorList>
            <person name="Kim S."/>
            <person name="Park J."/>
            <person name="Yeom S.I."/>
            <person name="Kim Y.M."/>
            <person name="Seo E."/>
            <person name="Kim K.T."/>
            <person name="Kim M.S."/>
            <person name="Lee J.M."/>
            <person name="Cheong K."/>
            <person name="Shin H.S."/>
            <person name="Kim S.B."/>
            <person name="Han K."/>
            <person name="Lee J."/>
            <person name="Park M."/>
            <person name="Lee H.A."/>
            <person name="Lee H.Y."/>
            <person name="Lee Y."/>
            <person name="Oh S."/>
            <person name="Lee J.H."/>
            <person name="Choi E."/>
            <person name="Choi E."/>
            <person name="Lee S.E."/>
            <person name="Jeon J."/>
            <person name="Kim H."/>
            <person name="Choi G."/>
            <person name="Song H."/>
            <person name="Lee J."/>
            <person name="Lee S.C."/>
            <person name="Kwon J.K."/>
            <person name="Lee H.Y."/>
            <person name="Koo N."/>
            <person name="Hong Y."/>
            <person name="Kim R.W."/>
            <person name="Kang W.H."/>
            <person name="Huh J.H."/>
            <person name="Kang B.C."/>
            <person name="Yang T.J."/>
            <person name="Lee Y.H."/>
            <person name="Bennetzen J.L."/>
            <person name="Choi D."/>
        </authorList>
    </citation>
    <scope>NUCLEOTIDE SEQUENCE [LARGE SCALE GENOMIC DNA]</scope>
    <source>
        <strain evidence="2">cv. PBC81</strain>
    </source>
</reference>
<gene>
    <name evidence="1" type="ORF">CQW23_29045</name>
</gene>
<protein>
    <submittedName>
        <fullName evidence="1">Uncharacterized protein</fullName>
    </submittedName>
</protein>
<dbReference type="OrthoDB" id="8068875at2759"/>
<proteinExistence type="predicted"/>
<dbReference type="STRING" id="33114.A0A2G2VIC2"/>
<evidence type="ECO:0000313" key="2">
    <source>
        <dbReference type="Proteomes" id="UP000224567"/>
    </source>
</evidence>
<organism evidence="1 2">
    <name type="scientific">Capsicum baccatum</name>
    <name type="common">Peruvian pepper</name>
    <dbReference type="NCBI Taxonomy" id="33114"/>
    <lineage>
        <taxon>Eukaryota</taxon>
        <taxon>Viridiplantae</taxon>
        <taxon>Streptophyta</taxon>
        <taxon>Embryophyta</taxon>
        <taxon>Tracheophyta</taxon>
        <taxon>Spermatophyta</taxon>
        <taxon>Magnoliopsida</taxon>
        <taxon>eudicotyledons</taxon>
        <taxon>Gunneridae</taxon>
        <taxon>Pentapetalae</taxon>
        <taxon>asterids</taxon>
        <taxon>lamiids</taxon>
        <taxon>Solanales</taxon>
        <taxon>Solanaceae</taxon>
        <taxon>Solanoideae</taxon>
        <taxon>Capsiceae</taxon>
        <taxon>Capsicum</taxon>
    </lineage>
</organism>
<evidence type="ECO:0000313" key="1">
    <source>
        <dbReference type="EMBL" id="PHT32708.1"/>
    </source>
</evidence>
<name>A0A2G2VIC2_CAPBA</name>
<dbReference type="AlphaFoldDB" id="A0A2G2VIC2"/>
<dbReference type="EMBL" id="MLFT02000012">
    <property type="protein sequence ID" value="PHT32708.1"/>
    <property type="molecule type" value="Genomic_DNA"/>
</dbReference>
<dbReference type="Proteomes" id="UP000224567">
    <property type="component" value="Unassembled WGS sequence"/>
</dbReference>
<accession>A0A2G2VIC2</accession>
<comment type="caution">
    <text evidence="1">The sequence shown here is derived from an EMBL/GenBank/DDBJ whole genome shotgun (WGS) entry which is preliminary data.</text>
</comment>
<sequence length="199" mass="22357">MYKGKQLIWYERTLANYVKKTIQLLGSMLSTYHAKAWKLISGLISMISDILKNKVCFPSDLDRIIMLVVWFTTMTPEENIEKSCDYMELSQLLEESIEFIGYMDPTLLRGDLFMGLKNEEATELGLLKEWLISGNANHLWTGANTERGYVISKRNMLLGIVEMIGCKIGTNTQSKAAIDGEEGIVAYGLGGGMHGTKLM</sequence>
<reference evidence="2" key="2">
    <citation type="journal article" date="2017" name="J. Anim. Genet.">
        <title>Multiple reference genome sequences of hot pepper reveal the massive evolution of plant disease resistance genes by retroduplication.</title>
        <authorList>
            <person name="Kim S."/>
            <person name="Park J."/>
            <person name="Yeom S.-I."/>
            <person name="Kim Y.-M."/>
            <person name="Seo E."/>
            <person name="Kim K.-T."/>
            <person name="Kim M.-S."/>
            <person name="Lee J.M."/>
            <person name="Cheong K."/>
            <person name="Shin H.-S."/>
            <person name="Kim S.-B."/>
            <person name="Han K."/>
            <person name="Lee J."/>
            <person name="Park M."/>
            <person name="Lee H.-A."/>
            <person name="Lee H.-Y."/>
            <person name="Lee Y."/>
            <person name="Oh S."/>
            <person name="Lee J.H."/>
            <person name="Choi E."/>
            <person name="Choi E."/>
            <person name="Lee S.E."/>
            <person name="Jeon J."/>
            <person name="Kim H."/>
            <person name="Choi G."/>
            <person name="Song H."/>
            <person name="Lee J."/>
            <person name="Lee S.-C."/>
            <person name="Kwon J.-K."/>
            <person name="Lee H.-Y."/>
            <person name="Koo N."/>
            <person name="Hong Y."/>
            <person name="Kim R.W."/>
            <person name="Kang W.-H."/>
            <person name="Huh J.H."/>
            <person name="Kang B.-C."/>
            <person name="Yang T.-J."/>
            <person name="Lee Y.-H."/>
            <person name="Bennetzen J.L."/>
            <person name="Choi D."/>
        </authorList>
    </citation>
    <scope>NUCLEOTIDE SEQUENCE [LARGE SCALE GENOMIC DNA]</scope>
    <source>
        <strain evidence="2">cv. PBC81</strain>
    </source>
</reference>